<gene>
    <name evidence="1" type="ORF">RJT34_19050</name>
</gene>
<accession>A0AAN9IQB2</accession>
<keyword evidence="2" id="KW-1185">Reference proteome</keyword>
<evidence type="ECO:0000313" key="1">
    <source>
        <dbReference type="EMBL" id="KAK7284305.1"/>
    </source>
</evidence>
<dbReference type="EMBL" id="JAYKXN010000005">
    <property type="protein sequence ID" value="KAK7284305.1"/>
    <property type="molecule type" value="Genomic_DNA"/>
</dbReference>
<evidence type="ECO:0000313" key="2">
    <source>
        <dbReference type="Proteomes" id="UP001359559"/>
    </source>
</evidence>
<reference evidence="1 2" key="1">
    <citation type="submission" date="2024-01" db="EMBL/GenBank/DDBJ databases">
        <title>The genomes of 5 underutilized Papilionoideae crops provide insights into root nodulation and disease resistance.</title>
        <authorList>
            <person name="Yuan L."/>
        </authorList>
    </citation>
    <scope>NUCLEOTIDE SEQUENCE [LARGE SCALE GENOMIC DNA]</scope>
    <source>
        <strain evidence="1">LY-2023</strain>
        <tissue evidence="1">Leaf</tissue>
    </source>
</reference>
<dbReference type="AlphaFoldDB" id="A0AAN9IQB2"/>
<name>A0AAN9IQB2_CLITE</name>
<dbReference type="Proteomes" id="UP001359559">
    <property type="component" value="Unassembled WGS sequence"/>
</dbReference>
<sequence length="113" mass="12556">MKNAREIAGASLNETTSPCCFCLIPKQFIFPLHLSQFFSSRFHALLSLTIARFIHSKHEAPPLSTSNLGFTSPDLSQLGENFALCLDCEVVNRLKKFHCLGCCETERTSVSGF</sequence>
<proteinExistence type="predicted"/>
<organism evidence="1 2">
    <name type="scientific">Clitoria ternatea</name>
    <name type="common">Butterfly pea</name>
    <dbReference type="NCBI Taxonomy" id="43366"/>
    <lineage>
        <taxon>Eukaryota</taxon>
        <taxon>Viridiplantae</taxon>
        <taxon>Streptophyta</taxon>
        <taxon>Embryophyta</taxon>
        <taxon>Tracheophyta</taxon>
        <taxon>Spermatophyta</taxon>
        <taxon>Magnoliopsida</taxon>
        <taxon>eudicotyledons</taxon>
        <taxon>Gunneridae</taxon>
        <taxon>Pentapetalae</taxon>
        <taxon>rosids</taxon>
        <taxon>fabids</taxon>
        <taxon>Fabales</taxon>
        <taxon>Fabaceae</taxon>
        <taxon>Papilionoideae</taxon>
        <taxon>50 kb inversion clade</taxon>
        <taxon>NPAAA clade</taxon>
        <taxon>indigoferoid/millettioid clade</taxon>
        <taxon>Phaseoleae</taxon>
        <taxon>Clitoria</taxon>
    </lineage>
</organism>
<comment type="caution">
    <text evidence="1">The sequence shown here is derived from an EMBL/GenBank/DDBJ whole genome shotgun (WGS) entry which is preliminary data.</text>
</comment>
<protein>
    <submittedName>
        <fullName evidence="1">Uncharacterized protein</fullName>
    </submittedName>
</protein>